<evidence type="ECO:0000313" key="2">
    <source>
        <dbReference type="EMBL" id="PGG97436.1"/>
    </source>
</evidence>
<protein>
    <submittedName>
        <fullName evidence="2">Uncharacterized protein</fullName>
    </submittedName>
</protein>
<feature type="signal peptide" evidence="1">
    <location>
        <begin position="1"/>
        <end position="18"/>
    </location>
</feature>
<evidence type="ECO:0000313" key="3">
    <source>
        <dbReference type="Proteomes" id="UP000223968"/>
    </source>
</evidence>
<feature type="chain" id="PRO_5012564020" evidence="1">
    <location>
        <begin position="19"/>
        <end position="84"/>
    </location>
</feature>
<proteinExistence type="predicted"/>
<dbReference type="Proteomes" id="UP000223968">
    <property type="component" value="Unassembled WGS sequence"/>
</dbReference>
<comment type="caution">
    <text evidence="2">The sequence shown here is derived from an EMBL/GenBank/DDBJ whole genome shotgun (WGS) entry which is preliminary data.</text>
</comment>
<name>A0A2B7WLG2_9EURO</name>
<dbReference type="AlphaFoldDB" id="A0A2B7WLG2"/>
<accession>A0A2B7WLG2</accession>
<keyword evidence="3" id="KW-1185">Reference proteome</keyword>
<reference evidence="2 3" key="1">
    <citation type="submission" date="2017-10" db="EMBL/GenBank/DDBJ databases">
        <title>Comparative genomics in systemic dimorphic fungi from Ajellomycetaceae.</title>
        <authorList>
            <person name="Munoz J.F."/>
            <person name="Mcewen J.G."/>
            <person name="Clay O.K."/>
            <person name="Cuomo C.A."/>
        </authorList>
    </citation>
    <scope>NUCLEOTIDE SEQUENCE [LARGE SCALE GENOMIC DNA]</scope>
    <source>
        <strain evidence="2 3">UAMH5409</strain>
    </source>
</reference>
<dbReference type="EMBL" id="PDNB01000248">
    <property type="protein sequence ID" value="PGG97436.1"/>
    <property type="molecule type" value="Genomic_DNA"/>
</dbReference>
<evidence type="ECO:0000256" key="1">
    <source>
        <dbReference type="SAM" id="SignalP"/>
    </source>
</evidence>
<sequence>MKASFLAVFALQAIMAVAAPSTENNDKTSAIKARVPAELLNMDLGGLAKRNCDYTDCDGCLGRYGACQVCNNFGSDGPGPCANW</sequence>
<gene>
    <name evidence="2" type="ORF">AJ79_09197</name>
</gene>
<keyword evidence="1" id="KW-0732">Signal</keyword>
<organism evidence="2 3">
    <name type="scientific">Helicocarpus griseus UAMH5409</name>
    <dbReference type="NCBI Taxonomy" id="1447875"/>
    <lineage>
        <taxon>Eukaryota</taxon>
        <taxon>Fungi</taxon>
        <taxon>Dikarya</taxon>
        <taxon>Ascomycota</taxon>
        <taxon>Pezizomycotina</taxon>
        <taxon>Eurotiomycetes</taxon>
        <taxon>Eurotiomycetidae</taxon>
        <taxon>Onygenales</taxon>
        <taxon>Ajellomycetaceae</taxon>
        <taxon>Helicocarpus</taxon>
    </lineage>
</organism>